<dbReference type="OrthoDB" id="1287748at2759"/>
<dbReference type="KEGG" id="nta:107779457"/>
<reference evidence="1" key="1">
    <citation type="journal article" date="2014" name="Nat. Commun.">
        <title>The tobacco genome sequence and its comparison with those of tomato and potato.</title>
        <authorList>
            <person name="Sierro N."/>
            <person name="Battey J.N."/>
            <person name="Ouadi S."/>
            <person name="Bakaher N."/>
            <person name="Bovet L."/>
            <person name="Willig A."/>
            <person name="Goepfert S."/>
            <person name="Peitsch M.C."/>
            <person name="Ivanov N.V."/>
        </authorList>
    </citation>
    <scope>NUCLEOTIDE SEQUENCE [LARGE SCALE GENOMIC DNA]</scope>
</reference>
<gene>
    <name evidence="2" type="primary">LOC107779457</name>
</gene>
<name>A0A1S3YT45_TOBAC</name>
<accession>A0A1S3YT45</accession>
<dbReference type="STRING" id="4097.A0A1S3YT45"/>
<organism evidence="1 2">
    <name type="scientific">Nicotiana tabacum</name>
    <name type="common">Common tobacco</name>
    <dbReference type="NCBI Taxonomy" id="4097"/>
    <lineage>
        <taxon>Eukaryota</taxon>
        <taxon>Viridiplantae</taxon>
        <taxon>Streptophyta</taxon>
        <taxon>Embryophyta</taxon>
        <taxon>Tracheophyta</taxon>
        <taxon>Spermatophyta</taxon>
        <taxon>Magnoliopsida</taxon>
        <taxon>eudicotyledons</taxon>
        <taxon>Gunneridae</taxon>
        <taxon>Pentapetalae</taxon>
        <taxon>asterids</taxon>
        <taxon>lamiids</taxon>
        <taxon>Solanales</taxon>
        <taxon>Solanaceae</taxon>
        <taxon>Nicotianoideae</taxon>
        <taxon>Nicotianeae</taxon>
        <taxon>Nicotiana</taxon>
    </lineage>
</organism>
<keyword evidence="1" id="KW-1185">Reference proteome</keyword>
<dbReference type="Proteomes" id="UP000790787">
    <property type="component" value="Chromosome 9"/>
</dbReference>
<dbReference type="RefSeq" id="XP_016455379.2">
    <property type="nucleotide sequence ID" value="XM_016599893.2"/>
</dbReference>
<protein>
    <submittedName>
        <fullName evidence="2">Uncharacterized protein LOC107779457</fullName>
    </submittedName>
</protein>
<evidence type="ECO:0000313" key="2">
    <source>
        <dbReference type="RefSeq" id="XP_016455379.2"/>
    </source>
</evidence>
<dbReference type="PANTHER" id="PTHR11439">
    <property type="entry name" value="GAG-POL-RELATED RETROTRANSPOSON"/>
    <property type="match status" value="1"/>
</dbReference>
<evidence type="ECO:0000313" key="1">
    <source>
        <dbReference type="Proteomes" id="UP000790787"/>
    </source>
</evidence>
<proteinExistence type="predicted"/>
<dbReference type="RefSeq" id="XP_016455379.1">
    <property type="nucleotide sequence ID" value="XM_016599893.1"/>
</dbReference>
<dbReference type="PaxDb" id="4097-A0A1S3YT45"/>
<sequence length="676" mass="74503">MGSVTNNSSGQTSRTSNTDGFDDISIPPSHPFYVHPLDSPGTQLVSVPFNGSGFVTWRKNILISLSAKNKFGLINGVSCKYYKKVGRTIEKCYKLHGYPSDFKFTRGKSSKVIPWILDPGATNHITPHKHLLSDVSPLPFPKLVTLPNGYKAKVVSSGSLFLNSDITLHDVLIVPSFQFNLISGPSLKRPLAIDRTANGLYILHSEAHTSHAPSPVVSVSFPIPLVNSSHSCTDISCSNSNGRTKLQHRAAACVFLGYPLGKKGYKLLNLSSYSILYSRDVIFHEIVFPYHSSSPPSTTILSSPPCSPFIELPPSAFSQPSPSLSTPVPIPPPSVSPTPFPFSPTPSHVSVSPTPFSFSPTLLRKSLRTSNPPSYLQDYVCSHVAPSSKVTSAGIHIQEPPFYQQVVSNSAWQEAMLKKFQALDANRTWDIVPLPPAIYVDNILLVRTDTVEMVALRSFLDSQFKIKDLGPIYYLLGLEVHQTPHGYRINQLKYTHDLFHEFNCCSLTHVLTPLDFSVKLSLNECDCLPDPSVYRRLPDPRVPHMLSDIHVLRYLLNDPGQGILLNNSPDFSLVAYADSDWAACPISRRILHDLGCPVTKLVPVFCDSQSAIHIAKNPVFHERTKHIEVDCHYVRDMLQSGTISLHHVSSADQLADLLTKALSGAPHHHLLSKLGV</sequence>
<dbReference type="InterPro" id="IPR013103">
    <property type="entry name" value="RVT_2"/>
</dbReference>
<dbReference type="PANTHER" id="PTHR11439:SF470">
    <property type="entry name" value="CYSTEINE-RICH RLK (RECEPTOR-LIKE PROTEIN KINASE) 8"/>
    <property type="match status" value="1"/>
</dbReference>
<dbReference type="GeneID" id="107779457"/>
<dbReference type="CDD" id="cd09272">
    <property type="entry name" value="RNase_HI_RT_Ty1"/>
    <property type="match status" value="1"/>
</dbReference>
<dbReference type="AlphaFoldDB" id="A0A1S3YT45"/>
<dbReference type="Pfam" id="PF07727">
    <property type="entry name" value="RVT_2"/>
    <property type="match status" value="1"/>
</dbReference>
<reference evidence="2" key="2">
    <citation type="submission" date="2025-08" db="UniProtKB">
        <authorList>
            <consortium name="RefSeq"/>
        </authorList>
    </citation>
    <scope>IDENTIFICATION</scope>
    <source>
        <tissue evidence="2">Leaf</tissue>
    </source>
</reference>